<dbReference type="GO" id="GO:0005737">
    <property type="term" value="C:cytoplasm"/>
    <property type="evidence" value="ECO:0007669"/>
    <property type="project" value="TreeGrafter"/>
</dbReference>
<dbReference type="GO" id="GO:0016567">
    <property type="term" value="P:protein ubiquitination"/>
    <property type="evidence" value="ECO:0007669"/>
    <property type="project" value="TreeGrafter"/>
</dbReference>
<dbReference type="GO" id="GO:0008270">
    <property type="term" value="F:zinc ion binding"/>
    <property type="evidence" value="ECO:0007669"/>
    <property type="project" value="UniProtKB-KW"/>
</dbReference>
<sequence length="233" mass="26665">MASFFYQYGHLRHRVFQPQTIPETHPPPSLDQVDLTISIRLTFVPHDCITNQIGDLNINRILQQETLRFDLDVLKNHDQVHLTLGPALTRLGVNPISRFSVNFAHEIIERGLAFGNLASNRGRKVLPLRAELWGTLLVHVRANSIRRALTEWASEFQARNYGMVPANESSVKNMLKKVCMEIGDQDCMICLEELKVGSDVSRMPCSHTFHGDCIEKWLKQSHYCPICRFEMLA</sequence>
<evidence type="ECO:0000256" key="5">
    <source>
        <dbReference type="ARBA" id="ARBA00022833"/>
    </source>
</evidence>
<dbReference type="AlphaFoldDB" id="A0A6P5Y5F5"/>
<dbReference type="Proteomes" id="UP000515121">
    <property type="component" value="Unplaced"/>
</dbReference>
<evidence type="ECO:0000313" key="9">
    <source>
        <dbReference type="RefSeq" id="XP_022735667.1"/>
    </source>
</evidence>
<dbReference type="SMART" id="SM00184">
    <property type="entry name" value="RING"/>
    <property type="match status" value="1"/>
</dbReference>
<dbReference type="InterPro" id="IPR013083">
    <property type="entry name" value="Znf_RING/FYVE/PHD"/>
</dbReference>
<proteinExistence type="predicted"/>
<dbReference type="PROSITE" id="PS50089">
    <property type="entry name" value="ZF_RING_2"/>
    <property type="match status" value="1"/>
</dbReference>
<name>A0A6P5Y5F5_DURZI</name>
<keyword evidence="4 6" id="KW-0863">Zinc-finger</keyword>
<accession>A0A6P5Y5F5</accession>
<comment type="catalytic activity">
    <reaction evidence="1">
        <text>S-ubiquitinyl-[E2 ubiquitin-conjugating enzyme]-L-cysteine + [acceptor protein]-L-lysine = [E2 ubiquitin-conjugating enzyme]-L-cysteine + N(6)-ubiquitinyl-[acceptor protein]-L-lysine.</text>
        <dbReference type="EC" id="2.3.2.27"/>
    </reaction>
</comment>
<evidence type="ECO:0000256" key="1">
    <source>
        <dbReference type="ARBA" id="ARBA00000900"/>
    </source>
</evidence>
<dbReference type="OrthoDB" id="4348522at2759"/>
<dbReference type="GeneID" id="111289075"/>
<keyword evidence="5" id="KW-0862">Zinc</keyword>
<evidence type="ECO:0000256" key="3">
    <source>
        <dbReference type="ARBA" id="ARBA00022723"/>
    </source>
</evidence>
<dbReference type="Gene3D" id="3.30.40.10">
    <property type="entry name" value="Zinc/RING finger domain, C3HC4 (zinc finger)"/>
    <property type="match status" value="1"/>
</dbReference>
<evidence type="ECO:0000256" key="2">
    <source>
        <dbReference type="ARBA" id="ARBA00012483"/>
    </source>
</evidence>
<dbReference type="CDD" id="cd16454">
    <property type="entry name" value="RING-H2_PA-TM-RING"/>
    <property type="match status" value="1"/>
</dbReference>
<dbReference type="PANTHER" id="PTHR15710">
    <property type="entry name" value="E3 UBIQUITIN-PROTEIN LIGASE PRAJA"/>
    <property type="match status" value="1"/>
</dbReference>
<evidence type="ECO:0000259" key="7">
    <source>
        <dbReference type="PROSITE" id="PS50089"/>
    </source>
</evidence>
<keyword evidence="8" id="KW-1185">Reference proteome</keyword>
<dbReference type="Pfam" id="PF13639">
    <property type="entry name" value="zf-RING_2"/>
    <property type="match status" value="1"/>
</dbReference>
<evidence type="ECO:0000313" key="8">
    <source>
        <dbReference type="Proteomes" id="UP000515121"/>
    </source>
</evidence>
<dbReference type="PANTHER" id="PTHR15710:SF59">
    <property type="entry name" value="E3 UBIQUITIN-PROTEIN LIGASE SDIR1-LIKE"/>
    <property type="match status" value="1"/>
</dbReference>
<dbReference type="GO" id="GO:0061630">
    <property type="term" value="F:ubiquitin protein ligase activity"/>
    <property type="evidence" value="ECO:0007669"/>
    <property type="project" value="UniProtKB-EC"/>
</dbReference>
<keyword evidence="3" id="KW-0479">Metal-binding</keyword>
<organism evidence="8 9">
    <name type="scientific">Durio zibethinus</name>
    <name type="common">Durian</name>
    <dbReference type="NCBI Taxonomy" id="66656"/>
    <lineage>
        <taxon>Eukaryota</taxon>
        <taxon>Viridiplantae</taxon>
        <taxon>Streptophyta</taxon>
        <taxon>Embryophyta</taxon>
        <taxon>Tracheophyta</taxon>
        <taxon>Spermatophyta</taxon>
        <taxon>Magnoliopsida</taxon>
        <taxon>eudicotyledons</taxon>
        <taxon>Gunneridae</taxon>
        <taxon>Pentapetalae</taxon>
        <taxon>rosids</taxon>
        <taxon>malvids</taxon>
        <taxon>Malvales</taxon>
        <taxon>Malvaceae</taxon>
        <taxon>Helicteroideae</taxon>
        <taxon>Durio</taxon>
    </lineage>
</organism>
<dbReference type="EC" id="2.3.2.27" evidence="2"/>
<gene>
    <name evidence="9" type="primary">LOC111289075</name>
</gene>
<dbReference type="RefSeq" id="XP_022735667.1">
    <property type="nucleotide sequence ID" value="XM_022879932.1"/>
</dbReference>
<reference evidence="9" key="1">
    <citation type="submission" date="2025-08" db="UniProtKB">
        <authorList>
            <consortium name="RefSeq"/>
        </authorList>
    </citation>
    <scope>IDENTIFICATION</scope>
    <source>
        <tissue evidence="9">Fruit stalk</tissue>
    </source>
</reference>
<protein>
    <recommendedName>
        <fullName evidence="2">RING-type E3 ubiquitin transferase</fullName>
        <ecNumber evidence="2">2.3.2.27</ecNumber>
    </recommendedName>
</protein>
<dbReference type="InterPro" id="IPR001841">
    <property type="entry name" value="Znf_RING"/>
</dbReference>
<dbReference type="SUPFAM" id="SSF57850">
    <property type="entry name" value="RING/U-box"/>
    <property type="match status" value="1"/>
</dbReference>
<dbReference type="KEGG" id="dzi:111289075"/>
<feature type="domain" description="RING-type" evidence="7">
    <location>
        <begin position="187"/>
        <end position="228"/>
    </location>
</feature>
<evidence type="ECO:0000256" key="4">
    <source>
        <dbReference type="ARBA" id="ARBA00022771"/>
    </source>
</evidence>
<evidence type="ECO:0000256" key="6">
    <source>
        <dbReference type="PROSITE-ProRule" id="PRU00175"/>
    </source>
</evidence>